<dbReference type="RefSeq" id="WP_208919895.1">
    <property type="nucleotide sequence ID" value="NZ_LT840184.1"/>
</dbReference>
<reference evidence="1 2" key="1">
    <citation type="submission" date="2017-04" db="EMBL/GenBank/DDBJ databases">
        <authorList>
            <person name="Afonso C.L."/>
            <person name="Miller P.J."/>
            <person name="Scott M.A."/>
            <person name="Spackman E."/>
            <person name="Goraichik I."/>
            <person name="Dimitrov K.M."/>
            <person name="Suarez D.L."/>
            <person name="Swayne D.E."/>
        </authorList>
    </citation>
    <scope>NUCLEOTIDE SEQUENCE [LARGE SCALE GENOMIC DNA]</scope>
    <source>
        <strain evidence="1 2">N3/975</strain>
    </source>
</reference>
<sequence>MKRKIAVLLTIVAIIVSIFSIGYFIPKRYSETVNGVYYQLGTEGIIERIKVHLDGKLQNHINGKRTFKGVIDFEGSKVPQIPKDRTELELHYDGHNFTTIFSAFRIIDDKGRIEPDIFTYGWVYTDDKFSEFTIKVMDDDDQWSPSNGHMITAPAKDRQEAMKRSQELIKEFEEESRK</sequence>
<gene>
    <name evidence="1" type="ORF">SAMN05661091_2980</name>
</gene>
<accession>A0A1X7HF55</accession>
<proteinExistence type="predicted"/>
<dbReference type="EMBL" id="LT840184">
    <property type="protein sequence ID" value="SMF85383.1"/>
    <property type="molecule type" value="Genomic_DNA"/>
</dbReference>
<dbReference type="AlphaFoldDB" id="A0A1X7HF55"/>
<name>A0A1X7HF55_9BACL</name>
<protein>
    <submittedName>
        <fullName evidence="1">Uncharacterized protein</fullName>
    </submittedName>
</protein>
<evidence type="ECO:0000313" key="2">
    <source>
        <dbReference type="Proteomes" id="UP000192940"/>
    </source>
</evidence>
<organism evidence="1 2">
    <name type="scientific">Paenibacillus uliginis N3/975</name>
    <dbReference type="NCBI Taxonomy" id="1313296"/>
    <lineage>
        <taxon>Bacteria</taxon>
        <taxon>Bacillati</taxon>
        <taxon>Bacillota</taxon>
        <taxon>Bacilli</taxon>
        <taxon>Bacillales</taxon>
        <taxon>Paenibacillaceae</taxon>
        <taxon>Paenibacillus</taxon>
    </lineage>
</organism>
<dbReference type="Proteomes" id="UP000192940">
    <property type="component" value="Chromosome I"/>
</dbReference>
<evidence type="ECO:0000313" key="1">
    <source>
        <dbReference type="EMBL" id="SMF85383.1"/>
    </source>
</evidence>
<keyword evidence="2" id="KW-1185">Reference proteome</keyword>